<feature type="non-terminal residue" evidence="1">
    <location>
        <position position="93"/>
    </location>
</feature>
<organism evidence="1 2">
    <name type="scientific">Racocetra persica</name>
    <dbReference type="NCBI Taxonomy" id="160502"/>
    <lineage>
        <taxon>Eukaryota</taxon>
        <taxon>Fungi</taxon>
        <taxon>Fungi incertae sedis</taxon>
        <taxon>Mucoromycota</taxon>
        <taxon>Glomeromycotina</taxon>
        <taxon>Glomeromycetes</taxon>
        <taxon>Diversisporales</taxon>
        <taxon>Gigasporaceae</taxon>
        <taxon>Racocetra</taxon>
    </lineage>
</organism>
<dbReference type="EMBL" id="CAJVQC010180961">
    <property type="protein sequence ID" value="CAG8852263.1"/>
    <property type="molecule type" value="Genomic_DNA"/>
</dbReference>
<protein>
    <submittedName>
        <fullName evidence="1">30072_t:CDS:1</fullName>
    </submittedName>
</protein>
<accession>A0ACA9T0D9</accession>
<reference evidence="1" key="1">
    <citation type="submission" date="2021-06" db="EMBL/GenBank/DDBJ databases">
        <authorList>
            <person name="Kallberg Y."/>
            <person name="Tangrot J."/>
            <person name="Rosling A."/>
        </authorList>
    </citation>
    <scope>NUCLEOTIDE SEQUENCE</scope>
    <source>
        <strain evidence="1">MA461A</strain>
    </source>
</reference>
<feature type="non-terminal residue" evidence="1">
    <location>
        <position position="1"/>
    </location>
</feature>
<name>A0ACA9T0D9_9GLOM</name>
<gene>
    <name evidence="1" type="ORF">RPERSI_LOCUS36985</name>
</gene>
<dbReference type="Proteomes" id="UP000789920">
    <property type="component" value="Unassembled WGS sequence"/>
</dbReference>
<sequence>QAEIEAKNKVSISEVIKGVIVQQILQTVLGFIVVAAEEEQALPDDNAEILALGQTLETFTTKVGIWHLIRPHKQIMAEYSYWYLIPVAKFFLA</sequence>
<evidence type="ECO:0000313" key="1">
    <source>
        <dbReference type="EMBL" id="CAG8852263.1"/>
    </source>
</evidence>
<keyword evidence="2" id="KW-1185">Reference proteome</keyword>
<comment type="caution">
    <text evidence="1">The sequence shown here is derived from an EMBL/GenBank/DDBJ whole genome shotgun (WGS) entry which is preliminary data.</text>
</comment>
<evidence type="ECO:0000313" key="2">
    <source>
        <dbReference type="Proteomes" id="UP000789920"/>
    </source>
</evidence>
<proteinExistence type="predicted"/>